<evidence type="ECO:0000313" key="3">
    <source>
        <dbReference type="EMBL" id="SDF76424.1"/>
    </source>
</evidence>
<accession>A0A1G7NQV1</accession>
<feature type="compositionally biased region" description="Pro residues" evidence="1">
    <location>
        <begin position="30"/>
        <end position="54"/>
    </location>
</feature>
<dbReference type="RefSeq" id="WP_091769087.1">
    <property type="nucleotide sequence ID" value="NZ_FNBT01000006.1"/>
</dbReference>
<feature type="compositionally biased region" description="Low complexity" evidence="1">
    <location>
        <begin position="55"/>
        <end position="66"/>
    </location>
</feature>
<gene>
    <name evidence="3" type="ORF">SAMN05660662_3308</name>
</gene>
<evidence type="ECO:0000313" key="4">
    <source>
        <dbReference type="Proteomes" id="UP000199406"/>
    </source>
</evidence>
<feature type="transmembrane region" description="Helical" evidence="2">
    <location>
        <begin position="185"/>
        <end position="203"/>
    </location>
</feature>
<keyword evidence="4" id="KW-1185">Reference proteome</keyword>
<dbReference type="AlphaFoldDB" id="A0A1G7NQV1"/>
<feature type="transmembrane region" description="Helical" evidence="2">
    <location>
        <begin position="107"/>
        <end position="128"/>
    </location>
</feature>
<keyword evidence="2" id="KW-0812">Transmembrane</keyword>
<protein>
    <submittedName>
        <fullName evidence="3">Uncharacterized protein</fullName>
    </submittedName>
</protein>
<proteinExistence type="predicted"/>
<dbReference type="OrthoDB" id="5191398at2"/>
<reference evidence="4" key="1">
    <citation type="submission" date="2016-10" db="EMBL/GenBank/DDBJ databases">
        <authorList>
            <person name="Varghese N."/>
            <person name="Submissions S."/>
        </authorList>
    </citation>
    <scope>NUCLEOTIDE SEQUENCE [LARGE SCALE GENOMIC DNA]</scope>
    <source>
        <strain evidence="4">DSM 44268</strain>
    </source>
</reference>
<dbReference type="SUPFAM" id="SSF81995">
    <property type="entry name" value="beta-sandwich domain of Sec23/24"/>
    <property type="match status" value="1"/>
</dbReference>
<feature type="transmembrane region" description="Helical" evidence="2">
    <location>
        <begin position="148"/>
        <end position="173"/>
    </location>
</feature>
<sequence length="250" mass="26496">MTSDQGGAHGEPTGRPEGGSEPAAPQGWNAPPPPPQQGWGAPPPQGWGAPPPPQQGWGAPPQQGWEAPPPPQGWQQPGQQWSGYGAPYVPPPPPGSAEQPLTVRAGIGAFVVNFVLGLVGALVAFADIDDLVRQASLETNDPEITDEVLRTAILVFAVIGLVLVVLHALFIWWAWRGRNWARITLWVLGGLALLSGFGTLGGGTGATDFLSALSMFQLLALVAGIVLLALKPSNDWYRYMGWARTYGQQH</sequence>
<dbReference type="STRING" id="1550231.SAMN05660662_3308"/>
<organism evidence="3 4">
    <name type="scientific">Blastococcus aurantiacus</name>
    <dbReference type="NCBI Taxonomy" id="1550231"/>
    <lineage>
        <taxon>Bacteria</taxon>
        <taxon>Bacillati</taxon>
        <taxon>Actinomycetota</taxon>
        <taxon>Actinomycetes</taxon>
        <taxon>Geodermatophilales</taxon>
        <taxon>Geodermatophilaceae</taxon>
        <taxon>Blastococcus</taxon>
    </lineage>
</organism>
<name>A0A1G7NQV1_9ACTN</name>
<keyword evidence="2" id="KW-1133">Transmembrane helix</keyword>
<evidence type="ECO:0000256" key="2">
    <source>
        <dbReference type="SAM" id="Phobius"/>
    </source>
</evidence>
<dbReference type="EMBL" id="FNBT01000006">
    <property type="protein sequence ID" value="SDF76424.1"/>
    <property type="molecule type" value="Genomic_DNA"/>
</dbReference>
<evidence type="ECO:0000256" key="1">
    <source>
        <dbReference type="SAM" id="MobiDB-lite"/>
    </source>
</evidence>
<feature type="compositionally biased region" description="Low complexity" evidence="1">
    <location>
        <begin position="73"/>
        <end position="87"/>
    </location>
</feature>
<feature type="region of interest" description="Disordered" evidence="1">
    <location>
        <begin position="1"/>
        <end position="96"/>
    </location>
</feature>
<dbReference type="Proteomes" id="UP000199406">
    <property type="component" value="Unassembled WGS sequence"/>
</dbReference>
<keyword evidence="2" id="KW-0472">Membrane</keyword>
<feature type="transmembrane region" description="Helical" evidence="2">
    <location>
        <begin position="209"/>
        <end position="230"/>
    </location>
</feature>